<evidence type="ECO:0008006" key="3">
    <source>
        <dbReference type="Google" id="ProtNLM"/>
    </source>
</evidence>
<gene>
    <name evidence="1" type="ORF">V6R86_11175</name>
</gene>
<sequence length="170" mass="18613">MDWLSAQLIALQLAVATPTPSVPRAAVPVQADAAFAELSRMVGLWRPADRPDSPLRIRFALTAGGTVLVEEWTARGKPHSLTLYHRDGARLLATHYCPQGNQPRLVLTGRDAGGLRFGFLDATGLDPATETHQHDLWIDRSNPVHPVRSEIYVGKDGPGQIERLRLVATK</sequence>
<dbReference type="Proteomes" id="UP001382935">
    <property type="component" value="Chromosome"/>
</dbReference>
<organism evidence="1 2">
    <name type="scientific">Sphingomonas kaistensis</name>
    <dbReference type="NCBI Taxonomy" id="298708"/>
    <lineage>
        <taxon>Bacteria</taxon>
        <taxon>Pseudomonadati</taxon>
        <taxon>Pseudomonadota</taxon>
        <taxon>Alphaproteobacteria</taxon>
        <taxon>Sphingomonadales</taxon>
        <taxon>Sphingomonadaceae</taxon>
        <taxon>Sphingomonas</taxon>
    </lineage>
</organism>
<accession>A0ABZ2G3T5</accession>
<proteinExistence type="predicted"/>
<protein>
    <recommendedName>
        <fullName evidence="3">DUF1579 domain-containing protein</fullName>
    </recommendedName>
</protein>
<name>A0ABZ2G3T5_9SPHN</name>
<keyword evidence="2" id="KW-1185">Reference proteome</keyword>
<reference evidence="1 2" key="1">
    <citation type="submission" date="2024-02" db="EMBL/GenBank/DDBJ databases">
        <title>Full genome sequence of Sphingomonas kaistensis.</title>
        <authorList>
            <person name="Poletto B.L."/>
            <person name="Silva G."/>
            <person name="Galante D."/>
            <person name="Campos K.R."/>
            <person name="Santos M.B.N."/>
            <person name="Sacchi C.T."/>
        </authorList>
    </citation>
    <scope>NUCLEOTIDE SEQUENCE [LARGE SCALE GENOMIC DNA]</scope>
    <source>
        <strain evidence="1 2">MA4R</strain>
    </source>
</reference>
<evidence type="ECO:0000313" key="2">
    <source>
        <dbReference type="Proteomes" id="UP001382935"/>
    </source>
</evidence>
<dbReference type="RefSeq" id="WP_338504570.1">
    <property type="nucleotide sequence ID" value="NZ_CP145607.1"/>
</dbReference>
<evidence type="ECO:0000313" key="1">
    <source>
        <dbReference type="EMBL" id="WWM71213.1"/>
    </source>
</evidence>
<dbReference type="EMBL" id="CP145607">
    <property type="protein sequence ID" value="WWM71213.1"/>
    <property type="molecule type" value="Genomic_DNA"/>
</dbReference>